<dbReference type="PANTHER" id="PTHR11394">
    <property type="entry name" value="TASTE RECEPTOR TYPE 2"/>
    <property type="match status" value="1"/>
</dbReference>
<dbReference type="PANTHER" id="PTHR11394:SF68">
    <property type="entry name" value="TASTE RECEPTOR TYPE 2 MEMBER 16"/>
    <property type="match status" value="1"/>
</dbReference>
<comment type="subcellular location">
    <subcellularLocation>
        <location evidence="1">Cell membrane</location>
        <topology evidence="1">Multi-pass membrane protein</topology>
    </subcellularLocation>
    <subcellularLocation>
        <location evidence="15">Membrane</location>
        <topology evidence="15">Multi-pass membrane protein</topology>
    </subcellularLocation>
</comment>
<dbReference type="Reactome" id="R-SSC-9717207">
    <property type="pathway name" value="Sensory perception of sweet, bitter, and umami (glutamate) taste"/>
</dbReference>
<keyword evidence="5 15" id="KW-0716">Sensory transduction</keyword>
<comment type="subunit">
    <text evidence="13">Interacts with RTP3 and RTP4.</text>
</comment>
<dbReference type="GeneTree" id="ENSGT01150000286961"/>
<dbReference type="GO" id="GO:0009897">
    <property type="term" value="C:external side of plasma membrane"/>
    <property type="evidence" value="ECO:0007669"/>
    <property type="project" value="Ensembl"/>
</dbReference>
<evidence type="ECO:0000313" key="18">
    <source>
        <dbReference type="Proteomes" id="UP000008227"/>
    </source>
</evidence>
<evidence type="ECO:0000256" key="8">
    <source>
        <dbReference type="ARBA" id="ARBA00023040"/>
    </source>
</evidence>
<dbReference type="STRING" id="9823.ENSSSCP00000040861"/>
<keyword evidence="18" id="KW-1185">Reference proteome</keyword>
<keyword evidence="9 15" id="KW-0472">Membrane</keyword>
<feature type="transmembrane region" description="Helical" evidence="16">
    <location>
        <begin position="261"/>
        <end position="281"/>
    </location>
</feature>
<dbReference type="GO" id="GO:0005802">
    <property type="term" value="C:trans-Golgi network"/>
    <property type="evidence" value="ECO:0007669"/>
    <property type="project" value="Ensembl"/>
</dbReference>
<organism evidence="17 18">
    <name type="scientific">Sus scrofa</name>
    <name type="common">Pig</name>
    <dbReference type="NCBI Taxonomy" id="9823"/>
    <lineage>
        <taxon>Eukaryota</taxon>
        <taxon>Metazoa</taxon>
        <taxon>Chordata</taxon>
        <taxon>Craniata</taxon>
        <taxon>Vertebrata</taxon>
        <taxon>Euteleostomi</taxon>
        <taxon>Mammalia</taxon>
        <taxon>Eutheria</taxon>
        <taxon>Laurasiatheria</taxon>
        <taxon>Artiodactyla</taxon>
        <taxon>Suina</taxon>
        <taxon>Suidae</taxon>
        <taxon>Sus</taxon>
    </lineage>
</organism>
<evidence type="ECO:0000256" key="12">
    <source>
        <dbReference type="ARBA" id="ARBA00023224"/>
    </source>
</evidence>
<evidence type="ECO:0000256" key="4">
    <source>
        <dbReference type="ARBA" id="ARBA00022480"/>
    </source>
</evidence>
<dbReference type="GO" id="GO:0033038">
    <property type="term" value="F:bitter taste receptor activity"/>
    <property type="evidence" value="ECO:0000318"/>
    <property type="project" value="GO_Central"/>
</dbReference>
<evidence type="ECO:0000256" key="13">
    <source>
        <dbReference type="ARBA" id="ARBA00038817"/>
    </source>
</evidence>
<dbReference type="Reactome" id="R-SSC-420499">
    <property type="pathway name" value="Class C/3 (Metabotropic glutamate/pheromone receptors)"/>
</dbReference>
<evidence type="ECO:0000313" key="17">
    <source>
        <dbReference type="Ensembl" id="ENSSSCP00000040861.1"/>
    </source>
</evidence>
<evidence type="ECO:0000256" key="5">
    <source>
        <dbReference type="ARBA" id="ARBA00022606"/>
    </source>
</evidence>
<comment type="similarity">
    <text evidence="2 14">Belongs to the G-protein coupled receptor T2R family.</text>
</comment>
<dbReference type="FunFam" id="1.20.1070.10:FF:000055">
    <property type="entry name" value="Taste receptor type 2"/>
    <property type="match status" value="1"/>
</dbReference>
<evidence type="ECO:0000313" key="19">
    <source>
        <dbReference type="VGNC" id="VGNC:93743"/>
    </source>
</evidence>
<evidence type="ECO:0000256" key="2">
    <source>
        <dbReference type="ARBA" id="ARBA00007376"/>
    </source>
</evidence>
<keyword evidence="4 15" id="KW-0919">Taste</keyword>
<evidence type="ECO:0000256" key="11">
    <source>
        <dbReference type="ARBA" id="ARBA00023180"/>
    </source>
</evidence>
<keyword evidence="11" id="KW-0325">Glycoprotein</keyword>
<dbReference type="GO" id="GO:0005783">
    <property type="term" value="C:endoplasmic reticulum"/>
    <property type="evidence" value="ECO:0007669"/>
    <property type="project" value="Ensembl"/>
</dbReference>
<gene>
    <name evidence="17 19" type="primary">TAS2R16</name>
</gene>
<keyword evidence="8 15" id="KW-0297">G-protein coupled receptor</keyword>
<evidence type="ECO:0000256" key="10">
    <source>
        <dbReference type="ARBA" id="ARBA00023170"/>
    </source>
</evidence>
<dbReference type="VGNC" id="VGNC:93743">
    <property type="gene designation" value="TAS2R16"/>
</dbReference>
<reference evidence="17" key="4">
    <citation type="submission" date="2025-09" db="UniProtKB">
        <authorList>
            <consortium name="Ensembl"/>
        </authorList>
    </citation>
    <scope>IDENTIFICATION</scope>
</reference>
<dbReference type="KEGG" id="ssc:100513769"/>
<dbReference type="RefSeq" id="XP_020934503.1">
    <property type="nucleotide sequence ID" value="XM_021078844.1"/>
</dbReference>
<dbReference type="Gene3D" id="1.20.1070.10">
    <property type="entry name" value="Rhodopsin 7-helix transmembrane proteins"/>
    <property type="match status" value="1"/>
</dbReference>
<sequence>MIPIQLSVFFMIVYVLECLVIIVQSSLTVVLLGREWVQVKRLSPVDVILTSLGICRFCQLWSSMLFNFFSHFHPHCVFWYFGIVWEFTNTLSFWLTSWLAVLYCVKVSSFSCPIFLWLKWRIVRLFPWLLLGSVLISCVSMIFSAIRNHIKIQLNSMRHFSRNSTVTERLETFLQQYAIYQGIMLAVPFLLFLASTILLMASLSQHVRQMKQHHTSHSNLSLKAPATALRSLAIFLIFFTSYFLTTIISIMGALVNKKSWFWVWEAVIYGIVSIHSTSLMLSSPKLKRVFKVRCWGLEAA</sequence>
<dbReference type="InterPro" id="IPR007960">
    <property type="entry name" value="TAS2R"/>
</dbReference>
<evidence type="ECO:0000256" key="15">
    <source>
        <dbReference type="RuleBase" id="RU004424"/>
    </source>
</evidence>
<evidence type="ECO:0000256" key="16">
    <source>
        <dbReference type="SAM" id="Phobius"/>
    </source>
</evidence>
<reference evidence="18" key="1">
    <citation type="submission" date="2009-11" db="EMBL/GenBank/DDBJ databases">
        <authorList>
            <consortium name="Porcine genome sequencing project"/>
        </authorList>
    </citation>
    <scope>NUCLEOTIDE SEQUENCE [LARGE SCALE GENOMIC DNA]</scope>
    <source>
        <strain evidence="18">Duroc</strain>
    </source>
</reference>
<dbReference type="GO" id="GO:0004930">
    <property type="term" value="F:G protein-coupled receptor activity"/>
    <property type="evidence" value="ECO:0007669"/>
    <property type="project" value="UniProtKB-KW"/>
</dbReference>
<dbReference type="GO" id="GO:0001580">
    <property type="term" value="P:detection of chemical stimulus involved in sensory perception of bitter taste"/>
    <property type="evidence" value="ECO:0000318"/>
    <property type="project" value="GO_Central"/>
</dbReference>
<feature type="transmembrane region" description="Helical" evidence="16">
    <location>
        <begin position="178"/>
        <end position="201"/>
    </location>
</feature>
<dbReference type="CTD" id="50833"/>
<dbReference type="AlphaFoldDB" id="A0A287AA31"/>
<proteinExistence type="inferred from homology"/>
<keyword evidence="3" id="KW-1003">Cell membrane</keyword>
<dbReference type="CDD" id="cd15017">
    <property type="entry name" value="7tm_TAS2R16"/>
    <property type="match status" value="1"/>
</dbReference>
<evidence type="ECO:0000256" key="1">
    <source>
        <dbReference type="ARBA" id="ARBA00004651"/>
    </source>
</evidence>
<dbReference type="OrthoDB" id="9834076at2759"/>
<dbReference type="Bgee" id="ENSSSCG00000037368">
    <property type="expression patterns" value="Expressed in kidney and 1 other cell type or tissue"/>
</dbReference>
<keyword evidence="10 15" id="KW-0675">Receptor</keyword>
<dbReference type="Reactome" id="R-SSC-418594">
    <property type="pathway name" value="G alpha (i) signalling events"/>
</dbReference>
<evidence type="ECO:0000256" key="14">
    <source>
        <dbReference type="RuleBase" id="RU004423"/>
    </source>
</evidence>
<evidence type="ECO:0000256" key="6">
    <source>
        <dbReference type="ARBA" id="ARBA00022692"/>
    </source>
</evidence>
<dbReference type="OMA" id="REWVQVK"/>
<evidence type="ECO:0000256" key="3">
    <source>
        <dbReference type="ARBA" id="ARBA00022475"/>
    </source>
</evidence>
<accession>A0A287AA31</accession>
<feature type="transmembrane region" description="Helical" evidence="16">
    <location>
        <begin position="6"/>
        <end position="33"/>
    </location>
</feature>
<dbReference type="Pfam" id="PF05296">
    <property type="entry name" value="TAS2R"/>
    <property type="match status" value="1"/>
</dbReference>
<name>A0A287AA31_PIG</name>
<feature type="transmembrane region" description="Helical" evidence="16">
    <location>
        <begin position="232"/>
        <end position="255"/>
    </location>
</feature>
<dbReference type="InParanoid" id="A0A287AA31"/>
<dbReference type="SUPFAM" id="SSF81321">
    <property type="entry name" value="Family A G protein-coupled receptor-like"/>
    <property type="match status" value="1"/>
</dbReference>
<feature type="transmembrane region" description="Helical" evidence="16">
    <location>
        <begin position="125"/>
        <end position="146"/>
    </location>
</feature>
<keyword evidence="12 15" id="KW-0807">Transducer</keyword>
<reference evidence="17" key="2">
    <citation type="journal article" date="2020" name="Gigascience">
        <title>An improved pig reference genome sequence to enable pig genetics and genomics research.</title>
        <authorList>
            <person name="Warr A."/>
            <person name="Affara N."/>
            <person name="Aken B."/>
            <person name="Beiki H."/>
            <person name="Bickhart D.M."/>
            <person name="Billis K."/>
            <person name="Chow W."/>
            <person name="Eory L."/>
            <person name="Finlayson H.A."/>
            <person name="Flicek P."/>
            <person name="Giron C.G."/>
            <person name="Griffin D.K."/>
            <person name="Hall R."/>
            <person name="Hannum G."/>
            <person name="Hourlier T."/>
            <person name="Howe K."/>
            <person name="Hume D.A."/>
            <person name="Izuogu O."/>
            <person name="Kim K."/>
            <person name="Koren S."/>
            <person name="Liu H."/>
            <person name="Manchanda N."/>
            <person name="Martin F.J."/>
            <person name="Nonneman D.J."/>
            <person name="O'Connor R.E."/>
            <person name="Phillippy A.M."/>
            <person name="Rohrer G.A."/>
            <person name="Rosen B.D."/>
            <person name="Rund L.A."/>
            <person name="Sargent C.A."/>
            <person name="Schook L.B."/>
            <person name="Schroeder S.G."/>
            <person name="Schwartz A.S."/>
            <person name="Skinner B.M."/>
            <person name="Talbot R."/>
            <person name="Tseng E."/>
            <person name="Tuggle C.K."/>
            <person name="Watson M."/>
            <person name="Smith T.P.L."/>
            <person name="Archibald A.L."/>
        </authorList>
    </citation>
    <scope>NUCLEOTIDE SEQUENCE [LARGE SCALE GENOMIC DNA]</scope>
    <source>
        <strain evidence="17">Duroc</strain>
    </source>
</reference>
<dbReference type="Ensembl" id="ENSSSCT00000046943.1">
    <property type="protein sequence ID" value="ENSSSCP00000040861.1"/>
    <property type="gene ID" value="ENSSSCG00000037368.1"/>
</dbReference>
<dbReference type="GO" id="GO:0016020">
    <property type="term" value="C:membrane"/>
    <property type="evidence" value="ECO:0000318"/>
    <property type="project" value="GO_Central"/>
</dbReference>
<evidence type="ECO:0000256" key="7">
    <source>
        <dbReference type="ARBA" id="ARBA00022989"/>
    </source>
</evidence>
<dbReference type="Proteomes" id="UP000008227">
    <property type="component" value="Chromosome 18"/>
</dbReference>
<dbReference type="GeneID" id="100513769"/>
<protein>
    <recommendedName>
        <fullName evidence="15">Taste receptor type 2</fullName>
    </recommendedName>
</protein>
<evidence type="ECO:0000256" key="9">
    <source>
        <dbReference type="ARBA" id="ARBA00023136"/>
    </source>
</evidence>
<reference evidence="17" key="3">
    <citation type="submission" date="2025-08" db="UniProtKB">
        <authorList>
            <consortium name="Ensembl"/>
        </authorList>
    </citation>
    <scope>IDENTIFICATION</scope>
</reference>
<keyword evidence="6 15" id="KW-0812">Transmembrane</keyword>
<keyword evidence="7 16" id="KW-1133">Transmembrane helix</keyword>